<feature type="region of interest" description="Disordered" evidence="1">
    <location>
        <begin position="13"/>
        <end position="34"/>
    </location>
</feature>
<gene>
    <name evidence="2" type="ORF">SAMEA3906486_02640</name>
</gene>
<sequence length="34" mass="3789">MTSHFSVIKKAEKRGMAGMLHRKKDFKPAKDAGS</sequence>
<accession>A0A157SH54</accession>
<evidence type="ECO:0000256" key="1">
    <source>
        <dbReference type="SAM" id="MobiDB-lite"/>
    </source>
</evidence>
<reference evidence="2 3" key="1">
    <citation type="submission" date="2016-04" db="EMBL/GenBank/DDBJ databases">
        <authorList>
            <consortium name="Pathogen Informatics"/>
        </authorList>
    </citation>
    <scope>NUCLEOTIDE SEQUENCE [LARGE SCALE GENOMIC DNA]</scope>
    <source>
        <strain evidence="2 3">H050680373</strain>
    </source>
</reference>
<evidence type="ECO:0000313" key="3">
    <source>
        <dbReference type="Proteomes" id="UP000076848"/>
    </source>
</evidence>
<dbReference type="EMBL" id="FKIF01000006">
    <property type="protein sequence ID" value="SAI69674.1"/>
    <property type="molecule type" value="Genomic_DNA"/>
</dbReference>
<organism evidence="2 3">
    <name type="scientific">Bordetella ansorpii</name>
    <dbReference type="NCBI Taxonomy" id="288768"/>
    <lineage>
        <taxon>Bacteria</taxon>
        <taxon>Pseudomonadati</taxon>
        <taxon>Pseudomonadota</taxon>
        <taxon>Betaproteobacteria</taxon>
        <taxon>Burkholderiales</taxon>
        <taxon>Alcaligenaceae</taxon>
        <taxon>Bordetella</taxon>
    </lineage>
</organism>
<evidence type="ECO:0000313" key="2">
    <source>
        <dbReference type="EMBL" id="SAI69674.1"/>
    </source>
</evidence>
<dbReference type="Proteomes" id="UP000076848">
    <property type="component" value="Unassembled WGS sequence"/>
</dbReference>
<name>A0A157SH54_9BORD</name>
<keyword evidence="3" id="KW-1185">Reference proteome</keyword>
<proteinExistence type="predicted"/>
<protein>
    <submittedName>
        <fullName evidence="2">Uncharacterized protein</fullName>
    </submittedName>
</protein>
<dbReference type="AlphaFoldDB" id="A0A157SH54"/>